<evidence type="ECO:0000313" key="8">
    <source>
        <dbReference type="EMBL" id="KAJ4462116.1"/>
    </source>
</evidence>
<evidence type="ECO:0000256" key="3">
    <source>
        <dbReference type="ARBA" id="ARBA00023054"/>
    </source>
</evidence>
<keyword evidence="3" id="KW-0175">Coiled coil</keyword>
<accession>A0ABQ8USK3</accession>
<comment type="caution">
    <text evidence="8">The sequence shown here is derived from an EMBL/GenBank/DDBJ whole genome shotgun (WGS) entry which is preliminary data.</text>
</comment>
<evidence type="ECO:0000313" key="9">
    <source>
        <dbReference type="Proteomes" id="UP001141327"/>
    </source>
</evidence>
<protein>
    <recommendedName>
        <fullName evidence="7">RWP-RK domain-containing protein</fullName>
    </recommendedName>
</protein>
<evidence type="ECO:0000256" key="1">
    <source>
        <dbReference type="ARBA" id="ARBA00004049"/>
    </source>
</evidence>
<dbReference type="PROSITE" id="PS51519">
    <property type="entry name" value="RWP_RK"/>
    <property type="match status" value="1"/>
</dbReference>
<proteinExistence type="predicted"/>
<dbReference type="Proteomes" id="UP001141327">
    <property type="component" value="Unassembled WGS sequence"/>
</dbReference>
<evidence type="ECO:0000259" key="7">
    <source>
        <dbReference type="PROSITE" id="PS51519"/>
    </source>
</evidence>
<evidence type="ECO:0000256" key="6">
    <source>
        <dbReference type="ARBA" id="ARBA00023242"/>
    </source>
</evidence>
<dbReference type="PANTHER" id="PTHR46373:SF2">
    <property type="entry name" value="RWP-RK DOMAIN-CONTAINING PROTEIN"/>
    <property type="match status" value="1"/>
</dbReference>
<dbReference type="InterPro" id="IPR044607">
    <property type="entry name" value="RKD-like"/>
</dbReference>
<keyword evidence="6" id="KW-0539">Nucleus</keyword>
<comment type="function">
    <text evidence="1">Putative transcription factor.</text>
</comment>
<keyword evidence="5" id="KW-0804">Transcription</keyword>
<feature type="domain" description="RWP-RK" evidence="7">
    <location>
        <begin position="15"/>
        <end position="99"/>
    </location>
</feature>
<sequence>MGAVKTRITELALVLSTQTGPKIALGKDQSNPTLDDLRLLFDLPIKEAAAKLGMCVTILKKHCRTLGVQRWPFRQLRSLDSIISALQNSDAQAALEDGTPVYIRLALLREERAQVIANPNHVPNYTPLPTPKGTAILPDSSSSALRTPVAQTPTRPALSVQGHGQSTVISYPHSQPQSVLISPPHNTVTPHSSSLSYPPGGTSFYRPAISLPPPLEGALTDPYDLSRARGEWRPPAALVSLFLDDIRAVLAHNSGVPSPS</sequence>
<evidence type="ECO:0000256" key="5">
    <source>
        <dbReference type="ARBA" id="ARBA00023163"/>
    </source>
</evidence>
<evidence type="ECO:0000256" key="2">
    <source>
        <dbReference type="ARBA" id="ARBA00023015"/>
    </source>
</evidence>
<keyword evidence="4" id="KW-0238">DNA-binding</keyword>
<organism evidence="8 9">
    <name type="scientific">Paratrimastix pyriformis</name>
    <dbReference type="NCBI Taxonomy" id="342808"/>
    <lineage>
        <taxon>Eukaryota</taxon>
        <taxon>Metamonada</taxon>
        <taxon>Preaxostyla</taxon>
        <taxon>Paratrimastigidae</taxon>
        <taxon>Paratrimastix</taxon>
    </lineage>
</organism>
<evidence type="ECO:0000256" key="4">
    <source>
        <dbReference type="ARBA" id="ARBA00023125"/>
    </source>
</evidence>
<dbReference type="PANTHER" id="PTHR46373">
    <property type="entry name" value="PROTEIN RKD4"/>
    <property type="match status" value="1"/>
</dbReference>
<dbReference type="InterPro" id="IPR003035">
    <property type="entry name" value="RWP-RK_dom"/>
</dbReference>
<name>A0ABQ8USK3_9EUKA</name>
<gene>
    <name evidence="8" type="ORF">PAPYR_1295</name>
</gene>
<keyword evidence="2" id="KW-0805">Transcription regulation</keyword>
<reference evidence="8" key="1">
    <citation type="journal article" date="2022" name="bioRxiv">
        <title>Genomics of Preaxostyla Flagellates Illuminates Evolutionary Transitions and the Path Towards Mitochondrial Loss.</title>
        <authorList>
            <person name="Novak L.V.F."/>
            <person name="Treitli S.C."/>
            <person name="Pyrih J."/>
            <person name="Halakuc P."/>
            <person name="Pipaliya S.V."/>
            <person name="Vacek V."/>
            <person name="Brzon O."/>
            <person name="Soukal P."/>
            <person name="Eme L."/>
            <person name="Dacks J.B."/>
            <person name="Karnkowska A."/>
            <person name="Elias M."/>
            <person name="Hampl V."/>
        </authorList>
    </citation>
    <scope>NUCLEOTIDE SEQUENCE</scope>
    <source>
        <strain evidence="8">RCP-MX</strain>
    </source>
</reference>
<keyword evidence="9" id="KW-1185">Reference proteome</keyword>
<dbReference type="Pfam" id="PF02042">
    <property type="entry name" value="RWP-RK"/>
    <property type="match status" value="1"/>
</dbReference>
<dbReference type="EMBL" id="JAPMOS010000004">
    <property type="protein sequence ID" value="KAJ4462116.1"/>
    <property type="molecule type" value="Genomic_DNA"/>
</dbReference>